<keyword evidence="2" id="KW-1185">Reference proteome</keyword>
<dbReference type="SUPFAM" id="SSF55729">
    <property type="entry name" value="Acyl-CoA N-acyltransferases (Nat)"/>
    <property type="match status" value="2"/>
</dbReference>
<dbReference type="EMBL" id="SNXW01000001">
    <property type="protein sequence ID" value="TDP87924.1"/>
    <property type="molecule type" value="Genomic_DNA"/>
</dbReference>
<evidence type="ECO:0000313" key="2">
    <source>
        <dbReference type="Proteomes" id="UP000294593"/>
    </source>
</evidence>
<organism evidence="1 2">
    <name type="scientific">Aquabacterium commune</name>
    <dbReference type="NCBI Taxonomy" id="70586"/>
    <lineage>
        <taxon>Bacteria</taxon>
        <taxon>Pseudomonadati</taxon>
        <taxon>Pseudomonadota</taxon>
        <taxon>Betaproteobacteria</taxon>
        <taxon>Burkholderiales</taxon>
        <taxon>Aquabacterium</taxon>
    </lineage>
</organism>
<gene>
    <name evidence="1" type="ORF">EV672_10155</name>
</gene>
<evidence type="ECO:0008006" key="3">
    <source>
        <dbReference type="Google" id="ProtNLM"/>
    </source>
</evidence>
<protein>
    <recommendedName>
        <fullName evidence="3">Acetyltransferase (GNAT) family protein</fullName>
    </recommendedName>
</protein>
<reference evidence="1 2" key="1">
    <citation type="submission" date="2019-03" db="EMBL/GenBank/DDBJ databases">
        <title>Genomic Encyclopedia of Type Strains, Phase IV (KMG-IV): sequencing the most valuable type-strain genomes for metagenomic binning, comparative biology and taxonomic classification.</title>
        <authorList>
            <person name="Goeker M."/>
        </authorList>
    </citation>
    <scope>NUCLEOTIDE SEQUENCE [LARGE SCALE GENOMIC DNA]</scope>
    <source>
        <strain evidence="1 2">DSM 11901</strain>
    </source>
</reference>
<dbReference type="AlphaFoldDB" id="A0A4R6RMW5"/>
<comment type="caution">
    <text evidence="1">The sequence shown here is derived from an EMBL/GenBank/DDBJ whole genome shotgun (WGS) entry which is preliminary data.</text>
</comment>
<dbReference type="Proteomes" id="UP000294593">
    <property type="component" value="Unassembled WGS sequence"/>
</dbReference>
<dbReference type="InterPro" id="IPR016181">
    <property type="entry name" value="Acyl_CoA_acyltransferase"/>
</dbReference>
<sequence length="400" mass="43774">MPAGHVVSTLANRSAPALGPISREKTARLVSRALGVTPDVLDAGFRAATLADLPAVLALRRRVLGDALTWDDERYVRWRYLPEPGERSLATCWLCTRGDELLGMIGTEALCLQAGDLRQQVHAAMDLMVQPEWAGSGLGVWVNQTVCERLGCVLAIGSNPNSKGVLARTFEALPARRTHTHPLHFAHFMAKRLPHGLLAGVAAGLADAAMVVLRVGRLWSTGWRLSVTQLAQWAPGTPEHSDIETLLQAAQRSDRVEVDRDAATLAHRLLANPRTRCEVWLARDGARPVGMVATRSVPIEGGRHAVQVLDAVIDPACQRPALRALLARVTARAFRRGADYLTWTLYDPALEAELKPLMFRTMPHTYETMSWVCPDAAFREAVLARAGWSLSDIHTDRDSA</sequence>
<proteinExistence type="predicted"/>
<dbReference type="Gene3D" id="3.40.630.30">
    <property type="match status" value="2"/>
</dbReference>
<name>A0A4R6RMW5_9BURK</name>
<accession>A0A4R6RMW5</accession>
<evidence type="ECO:0000313" key="1">
    <source>
        <dbReference type="EMBL" id="TDP87924.1"/>
    </source>
</evidence>